<evidence type="ECO:0000259" key="7">
    <source>
        <dbReference type="PROSITE" id="PS50042"/>
    </source>
</evidence>
<dbReference type="Gene3D" id="3.30.750.24">
    <property type="entry name" value="STAS domain"/>
    <property type="match status" value="1"/>
</dbReference>
<dbReference type="Pfam" id="PF00027">
    <property type="entry name" value="cNMP_binding"/>
    <property type="match status" value="1"/>
</dbReference>
<keyword evidence="3 6" id="KW-1133">Transmembrane helix</keyword>
<feature type="transmembrane region" description="Helical" evidence="6">
    <location>
        <begin position="30"/>
        <end position="52"/>
    </location>
</feature>
<feature type="region of interest" description="Disordered" evidence="5">
    <location>
        <begin position="784"/>
        <end position="810"/>
    </location>
</feature>
<dbReference type="PROSITE" id="PS50801">
    <property type="entry name" value="STAS"/>
    <property type="match status" value="1"/>
</dbReference>
<reference evidence="9 10" key="1">
    <citation type="journal article" date="2010" name="Nature">
        <title>The Ectocarpus genome and the independent evolution of multicellularity in brown algae.</title>
        <authorList>
            <person name="Cock J.M."/>
            <person name="Sterck L."/>
            <person name="Rouze P."/>
            <person name="Scornet D."/>
            <person name="Allen A.E."/>
            <person name="Amoutzias G."/>
            <person name="Anthouard V."/>
            <person name="Artiguenave F."/>
            <person name="Aury J.M."/>
            <person name="Badger J.H."/>
            <person name="Beszteri B."/>
            <person name="Billiau K."/>
            <person name="Bonnet E."/>
            <person name="Bothwell J.H."/>
            <person name="Bowler C."/>
            <person name="Boyen C."/>
            <person name="Brownlee C."/>
            <person name="Carrano C.J."/>
            <person name="Charrier B."/>
            <person name="Cho G.Y."/>
            <person name="Coelho S.M."/>
            <person name="Collen J."/>
            <person name="Corre E."/>
            <person name="Da Silva C."/>
            <person name="Delage L."/>
            <person name="Delaroque N."/>
            <person name="Dittami S.M."/>
            <person name="Doulbeau S."/>
            <person name="Elias M."/>
            <person name="Farnham G."/>
            <person name="Gachon C.M."/>
            <person name="Gschloessl B."/>
            <person name="Heesch S."/>
            <person name="Jabbari K."/>
            <person name="Jubin C."/>
            <person name="Kawai H."/>
            <person name="Kimura K."/>
            <person name="Kloareg B."/>
            <person name="Kupper F.C."/>
            <person name="Lang D."/>
            <person name="Le Bail A."/>
            <person name="Leblanc C."/>
            <person name="Lerouge P."/>
            <person name="Lohr M."/>
            <person name="Lopez P.J."/>
            <person name="Martens C."/>
            <person name="Maumus F."/>
            <person name="Michel G."/>
            <person name="Miranda-Saavedra D."/>
            <person name="Morales J."/>
            <person name="Moreau H."/>
            <person name="Motomura T."/>
            <person name="Nagasato C."/>
            <person name="Napoli C.A."/>
            <person name="Nelson D.R."/>
            <person name="Nyvall-Collen P."/>
            <person name="Peters A.F."/>
            <person name="Pommier C."/>
            <person name="Potin P."/>
            <person name="Poulain J."/>
            <person name="Quesneville H."/>
            <person name="Read B."/>
            <person name="Rensing S.A."/>
            <person name="Ritter A."/>
            <person name="Rousvoal S."/>
            <person name="Samanta M."/>
            <person name="Samson G."/>
            <person name="Schroeder D.C."/>
            <person name="Segurens B."/>
            <person name="Strittmatter M."/>
            <person name="Tonon T."/>
            <person name="Tregear J.W."/>
            <person name="Valentin K."/>
            <person name="von Dassow P."/>
            <person name="Yamagishi T."/>
            <person name="Van de Peer Y."/>
            <person name="Wincker P."/>
        </authorList>
    </citation>
    <scope>NUCLEOTIDE SEQUENCE [LARGE SCALE GENOMIC DNA]</scope>
    <source>
        <strain evidence="10">Ec32 / CCAP1310/4</strain>
    </source>
</reference>
<proteinExistence type="predicted"/>
<feature type="transmembrane region" description="Helical" evidence="6">
    <location>
        <begin position="122"/>
        <end position="143"/>
    </location>
</feature>
<dbReference type="eggNOG" id="KOG0236">
    <property type="taxonomic scope" value="Eukaryota"/>
</dbReference>
<feature type="region of interest" description="Disordered" evidence="5">
    <location>
        <begin position="931"/>
        <end position="985"/>
    </location>
</feature>
<evidence type="ECO:0000256" key="1">
    <source>
        <dbReference type="ARBA" id="ARBA00004141"/>
    </source>
</evidence>
<dbReference type="PROSITE" id="PS50042">
    <property type="entry name" value="CNMP_BINDING_3"/>
    <property type="match status" value="1"/>
</dbReference>
<dbReference type="InterPro" id="IPR014710">
    <property type="entry name" value="RmlC-like_jellyroll"/>
</dbReference>
<dbReference type="InterPro" id="IPR011547">
    <property type="entry name" value="SLC26A/SulP_dom"/>
</dbReference>
<feature type="region of interest" description="Disordered" evidence="5">
    <location>
        <begin position="523"/>
        <end position="556"/>
    </location>
</feature>
<protein>
    <recommendedName>
        <fullName evidence="11">Sulfate transporter</fullName>
    </recommendedName>
</protein>
<dbReference type="InterPro" id="IPR052706">
    <property type="entry name" value="Membrane-Transporter-like"/>
</dbReference>
<name>D8LSJ0_ECTSI</name>
<feature type="transmembrane region" description="Helical" evidence="6">
    <location>
        <begin position="360"/>
        <end position="379"/>
    </location>
</feature>
<comment type="subcellular location">
    <subcellularLocation>
        <location evidence="1">Membrane</location>
        <topology evidence="1">Multi-pass membrane protein</topology>
    </subcellularLocation>
</comment>
<dbReference type="CDD" id="cd07042">
    <property type="entry name" value="STAS_SulP_like_sulfate_transporter"/>
    <property type="match status" value="1"/>
</dbReference>
<dbReference type="SUPFAM" id="SSF51206">
    <property type="entry name" value="cAMP-binding domain-like"/>
    <property type="match status" value="1"/>
</dbReference>
<dbReference type="PANTHER" id="PTHR43310">
    <property type="entry name" value="SULFATE TRANSPORTER YBAR-RELATED"/>
    <property type="match status" value="1"/>
</dbReference>
<accession>D8LSJ0</accession>
<dbReference type="InterPro" id="IPR018490">
    <property type="entry name" value="cNMP-bd_dom_sf"/>
</dbReference>
<dbReference type="OrthoDB" id="409725at2759"/>
<feature type="transmembrane region" description="Helical" evidence="6">
    <location>
        <begin position="88"/>
        <end position="110"/>
    </location>
</feature>
<dbReference type="InterPro" id="IPR000595">
    <property type="entry name" value="cNMP-bd_dom"/>
</dbReference>
<evidence type="ECO:0000256" key="2">
    <source>
        <dbReference type="ARBA" id="ARBA00022692"/>
    </source>
</evidence>
<sequence length="1203" mass="125917">MLATAGTPATVAAADEKWPPLLPESVLRGLAYGMVNGILVPPVMASFAAMIFRDPAFTPHLPKLVKLVVFSAAVHMACFGTLSRLKFAVGAVQDAGLVFLSAISSAVVAFSKEQGVDEAGMLSTSCFVLCTCTGLLGLALVVLGGLKLASVVQYLPMPVIGGYLAYIGWFCGEAGLAFASGLEINGIGDFGVLASREALLLVLPAVLGGLVMYLSLRRFSSPTTLPLLMTAFLGTFFAFLRVTGTTLEEARAAGWVSPASPMLPLNHAWDYFSFADIHWGAFVRIVPKLLAMIVVVAFSSCLDVAAIEIEMAKPLDFNGELQTVGWSNVISGLFGGFTGSYIFSQTIFNLRAGVDTRVASATSFVMLVGVAASPASVISFPPRCFFGALLVLIAVDLMVEWLWQARVRMMPAEYLVCLATYGSIQAWGVEKGLVVGLVLAALGFTVTYAQVPAVMKTRVKASTVMRTFEERVILKAHQEQTVVLELQGYIFFGSAVQILSDVKDGIVWGTDLPATPNAGAPATGIFGNVYDDSNHSTRSVGHPPPPPPQQQQQQQTYLKAAAHVKPSGEGTTAVGAMSPCGDILSPVFNRSGAVYRSSSATAAVAAPSSVLPGPSPMSTSSQQQGGASPQGRSSPLAQSLARTRSAGGTTTTTSTGVYGADGGRGRLFHRAGGLLPGASEHQQAEQEPLAVLANASSRHDGGSGGANFSVPTRETTGYGAMEEGGAGGDGGAGSNGGATATAGVRVRRLRGASLGEEPRVGEGAVQEYMSPWANGGGSFVDCPGLTGRTGGGDSSPSFSGRGARSPSVASLLPASEERTRRVILDFSNVVGVDATAARSCFLMLKVVLKTSGVHVVFSGTTRKVQALLRSHGVITDDDPVFNSLDTALEWSEEMMLDERREEMLLRGGGVTASPSIGGSLLRQKHQQACLAGTTPPPLALTTQAQGRHTTEEPAGGGGGVPPAGSNNEEGEGEQGRPAAAAPEAEAEAAVFLGDHEDYYLRAGTLRRRSSFSTQISDRGLDNPLVVGDVGSLQFILEDYLEVDRYQAPESVRSVLGEAKSFFRREHVVAGAVLADYGSPSSSPSSPEKVYFIGSGSVELQIPGECGPRRLQKVCAGGTFGEVGFFLRTPEAFRAVAREPCHLHTLDRAGMVAMQHQNPGLCILVQKAVMKSICLAKSLSIESAHLGPVDDGRSRRLVSIEEES</sequence>
<feature type="transmembrane region" description="Helical" evidence="6">
    <location>
        <begin position="329"/>
        <end position="348"/>
    </location>
</feature>
<evidence type="ECO:0000259" key="8">
    <source>
        <dbReference type="PROSITE" id="PS50801"/>
    </source>
</evidence>
<organism evidence="9 10">
    <name type="scientific">Ectocarpus siliculosus</name>
    <name type="common">Brown alga</name>
    <name type="synonym">Conferva siliculosa</name>
    <dbReference type="NCBI Taxonomy" id="2880"/>
    <lineage>
        <taxon>Eukaryota</taxon>
        <taxon>Sar</taxon>
        <taxon>Stramenopiles</taxon>
        <taxon>Ochrophyta</taxon>
        <taxon>PX clade</taxon>
        <taxon>Phaeophyceae</taxon>
        <taxon>Ectocarpales</taxon>
        <taxon>Ectocarpaceae</taxon>
        <taxon>Ectocarpus</taxon>
    </lineage>
</organism>
<evidence type="ECO:0000256" key="3">
    <source>
        <dbReference type="ARBA" id="ARBA00022989"/>
    </source>
</evidence>
<feature type="compositionally biased region" description="Low complexity" evidence="5">
    <location>
        <begin position="610"/>
        <end position="634"/>
    </location>
</feature>
<feature type="transmembrane region" description="Helical" evidence="6">
    <location>
        <begin position="433"/>
        <end position="451"/>
    </location>
</feature>
<evidence type="ECO:0000256" key="5">
    <source>
        <dbReference type="SAM" id="MobiDB-lite"/>
    </source>
</evidence>
<evidence type="ECO:0000313" key="10">
    <source>
        <dbReference type="Proteomes" id="UP000002630"/>
    </source>
</evidence>
<dbReference type="EMBL" id="FN649760">
    <property type="protein sequence ID" value="CBN77827.1"/>
    <property type="molecule type" value="Genomic_DNA"/>
</dbReference>
<feature type="transmembrane region" description="Helical" evidence="6">
    <location>
        <begin position="289"/>
        <end position="309"/>
    </location>
</feature>
<keyword evidence="4 6" id="KW-0472">Membrane</keyword>
<feature type="compositionally biased region" description="Low complexity" evidence="5">
    <location>
        <begin position="975"/>
        <end position="985"/>
    </location>
</feature>
<feature type="transmembrane region" description="Helical" evidence="6">
    <location>
        <begin position="163"/>
        <end position="186"/>
    </location>
</feature>
<feature type="transmembrane region" description="Helical" evidence="6">
    <location>
        <begin position="198"/>
        <end position="216"/>
    </location>
</feature>
<feature type="domain" description="Cyclic nucleotide-binding" evidence="7">
    <location>
        <begin position="1087"/>
        <end position="1147"/>
    </location>
</feature>
<dbReference type="Pfam" id="PF00916">
    <property type="entry name" value="Sulfate_transp"/>
    <property type="match status" value="1"/>
</dbReference>
<dbReference type="SUPFAM" id="SSF52091">
    <property type="entry name" value="SpoIIaa-like"/>
    <property type="match status" value="1"/>
</dbReference>
<feature type="compositionally biased region" description="Gly residues" evidence="5">
    <location>
        <begin position="722"/>
        <end position="736"/>
    </location>
</feature>
<dbReference type="PANTHER" id="PTHR43310:SF2">
    <property type="entry name" value="SLC26A_SULP TRANSPORTER DOMAIN-CONTAINING PROTEIN"/>
    <property type="match status" value="1"/>
</dbReference>
<keyword evidence="2 6" id="KW-0812">Transmembrane</keyword>
<feature type="region of interest" description="Disordered" evidence="5">
    <location>
        <begin position="610"/>
        <end position="663"/>
    </location>
</feature>
<dbReference type="STRING" id="2880.D8LSJ0"/>
<feature type="transmembrane region" description="Helical" evidence="6">
    <location>
        <begin position="222"/>
        <end position="242"/>
    </location>
</feature>
<dbReference type="Proteomes" id="UP000002630">
    <property type="component" value="Unassembled WGS sequence"/>
</dbReference>
<gene>
    <name evidence="9" type="ORF">Esi_0074_0024</name>
</gene>
<dbReference type="AlphaFoldDB" id="D8LSJ0"/>
<evidence type="ECO:0008006" key="11">
    <source>
        <dbReference type="Google" id="ProtNLM"/>
    </source>
</evidence>
<feature type="domain" description="STAS" evidence="8">
    <location>
        <begin position="811"/>
        <end position="891"/>
    </location>
</feature>
<dbReference type="InterPro" id="IPR036513">
    <property type="entry name" value="STAS_dom_sf"/>
</dbReference>
<evidence type="ECO:0000313" key="9">
    <source>
        <dbReference type="EMBL" id="CBN77827.1"/>
    </source>
</evidence>
<keyword evidence="10" id="KW-1185">Reference proteome</keyword>
<dbReference type="CDD" id="cd00038">
    <property type="entry name" value="CAP_ED"/>
    <property type="match status" value="1"/>
</dbReference>
<dbReference type="GO" id="GO:0016020">
    <property type="term" value="C:membrane"/>
    <property type="evidence" value="ECO:0007669"/>
    <property type="project" value="UniProtKB-SubCell"/>
</dbReference>
<feature type="compositionally biased region" description="Low complexity" evidence="5">
    <location>
        <begin position="641"/>
        <end position="655"/>
    </location>
</feature>
<feature type="transmembrane region" description="Helical" evidence="6">
    <location>
        <begin position="64"/>
        <end position="82"/>
    </location>
</feature>
<evidence type="ECO:0000256" key="6">
    <source>
        <dbReference type="SAM" id="Phobius"/>
    </source>
</evidence>
<feature type="transmembrane region" description="Helical" evidence="6">
    <location>
        <begin position="385"/>
        <end position="403"/>
    </location>
</feature>
<feature type="region of interest" description="Disordered" evidence="5">
    <location>
        <begin position="695"/>
        <end position="739"/>
    </location>
</feature>
<dbReference type="InParanoid" id="D8LSJ0"/>
<evidence type="ECO:0000256" key="4">
    <source>
        <dbReference type="ARBA" id="ARBA00023136"/>
    </source>
</evidence>
<dbReference type="InterPro" id="IPR002645">
    <property type="entry name" value="STAS_dom"/>
</dbReference>
<dbReference type="Gene3D" id="2.60.120.10">
    <property type="entry name" value="Jelly Rolls"/>
    <property type="match status" value="1"/>
</dbReference>